<dbReference type="Pfam" id="PF13650">
    <property type="entry name" value="Asp_protease_2"/>
    <property type="match status" value="1"/>
</dbReference>
<dbReference type="Pfam" id="PF23309">
    <property type="entry name" value="DUF7083"/>
    <property type="match status" value="1"/>
</dbReference>
<dbReference type="InterPro" id="IPR000477">
    <property type="entry name" value="RT_dom"/>
</dbReference>
<dbReference type="Pfam" id="PF00078">
    <property type="entry name" value="RVT_1"/>
    <property type="match status" value="1"/>
</dbReference>
<feature type="domain" description="Peptidase A2" evidence="6">
    <location>
        <begin position="281"/>
        <end position="299"/>
    </location>
</feature>
<evidence type="ECO:0000256" key="5">
    <source>
        <dbReference type="ARBA" id="ARBA00022801"/>
    </source>
</evidence>
<keyword evidence="9" id="KW-1185">Reference proteome</keyword>
<dbReference type="InterPro" id="IPR055510">
    <property type="entry name" value="DUF7083"/>
</dbReference>
<dbReference type="InterPro" id="IPR043502">
    <property type="entry name" value="DNA/RNA_pol_sf"/>
</dbReference>
<dbReference type="PANTHER" id="PTHR37984">
    <property type="entry name" value="PROTEIN CBG26694"/>
    <property type="match status" value="1"/>
</dbReference>
<evidence type="ECO:0000256" key="2">
    <source>
        <dbReference type="ARBA" id="ARBA00022695"/>
    </source>
</evidence>
<protein>
    <recommendedName>
        <fullName evidence="10">Reverse transcriptase</fullName>
    </recommendedName>
</protein>
<dbReference type="PROSITE" id="PS50175">
    <property type="entry name" value="ASP_PROT_RETROV"/>
    <property type="match status" value="1"/>
</dbReference>
<dbReference type="Gene3D" id="2.40.70.10">
    <property type="entry name" value="Acid Proteases"/>
    <property type="match status" value="1"/>
</dbReference>
<evidence type="ECO:0000259" key="7">
    <source>
        <dbReference type="PROSITE" id="PS50878"/>
    </source>
</evidence>
<evidence type="ECO:0000256" key="4">
    <source>
        <dbReference type="ARBA" id="ARBA00022759"/>
    </source>
</evidence>
<name>A0ABR1C6I0_NECAM</name>
<keyword evidence="1" id="KW-0808">Transferase</keyword>
<sequence length="605" mass="68327">MLTELMRMEKMASPLHPAVPTAPVATAEFVTNSLSTRSPEFVYDPENGCTFEVCKTRLIVSKLDAVTYARFTNHILPKRACDVPSTDTVAVLKELFGHNILRDYTGLVNQRHAMAEFNDVTPEQMKYLVWICGLVAPQDADVRARALRKMEDNPRTTLKELAAEVQHFLDIRQDATLLERSSVPHVNVVDSQKSRNREPPSPCFRCGANHWSRDCTFVNERCHDCRRSGHKRGFCKNFPGKKMRNAKQKRKSANTVTIASTRADVAVNRIYRRVQIDGKTVRMRLDTGADVTLLSTADWTAMGRPKLQSPRLTLNSANNEPINVRECYECNFIIDGHRGYAVFAPGLGCCTKSKAKLAPKPDSKPVFLKYRPVPYIARLRISTEIDRLLSIHVLEPVDHSEWAAPIVVVQEKNGSIRLCADYSTGLNDALEQNHYPLPTPEDTFTKLNGGRYFSQLDLAEAYLQLEVADVSKQLLTINTHRGLYRFNRLPSEVKPAPCIFQQCMDALIAGLDGTAAYLDDILVTGRTIGEHNARLEVVLKRIQDYGFRVRLDKCAFLQTEITYFGFVINAQGRRPDPGNIKAIQKMPAPKDISQLRSFLRLINFY</sequence>
<dbReference type="InterPro" id="IPR043128">
    <property type="entry name" value="Rev_trsase/Diguanyl_cyclase"/>
</dbReference>
<dbReference type="PROSITE" id="PS50878">
    <property type="entry name" value="RT_POL"/>
    <property type="match status" value="1"/>
</dbReference>
<proteinExistence type="predicted"/>
<comment type="caution">
    <text evidence="8">The sequence shown here is derived from an EMBL/GenBank/DDBJ whole genome shotgun (WGS) entry which is preliminary data.</text>
</comment>
<dbReference type="SUPFAM" id="SSF56672">
    <property type="entry name" value="DNA/RNA polymerases"/>
    <property type="match status" value="1"/>
</dbReference>
<keyword evidence="2" id="KW-0548">Nucleotidyltransferase</keyword>
<dbReference type="Gene3D" id="3.10.10.10">
    <property type="entry name" value="HIV Type 1 Reverse Transcriptase, subunit A, domain 1"/>
    <property type="match status" value="1"/>
</dbReference>
<accession>A0ABR1C6I0</accession>
<keyword evidence="4" id="KW-0255">Endonuclease</keyword>
<evidence type="ECO:0000256" key="1">
    <source>
        <dbReference type="ARBA" id="ARBA00022679"/>
    </source>
</evidence>
<keyword evidence="5" id="KW-0378">Hydrolase</keyword>
<evidence type="ECO:0000313" key="8">
    <source>
        <dbReference type="EMBL" id="KAK6733038.1"/>
    </source>
</evidence>
<dbReference type="PANTHER" id="PTHR37984:SF5">
    <property type="entry name" value="PROTEIN NYNRIN-LIKE"/>
    <property type="match status" value="1"/>
</dbReference>
<keyword evidence="3" id="KW-0540">Nuclease</keyword>
<dbReference type="CDD" id="cd01647">
    <property type="entry name" value="RT_LTR"/>
    <property type="match status" value="1"/>
</dbReference>
<dbReference type="Proteomes" id="UP001303046">
    <property type="component" value="Unassembled WGS sequence"/>
</dbReference>
<reference evidence="8 9" key="1">
    <citation type="submission" date="2023-08" db="EMBL/GenBank/DDBJ databases">
        <title>A Necator americanus chromosomal reference genome.</title>
        <authorList>
            <person name="Ilik V."/>
            <person name="Petrzelkova K.J."/>
            <person name="Pardy F."/>
            <person name="Fuh T."/>
            <person name="Niatou-Singa F.S."/>
            <person name="Gouil Q."/>
            <person name="Baker L."/>
            <person name="Ritchie M.E."/>
            <person name="Jex A.R."/>
            <person name="Gazzola D."/>
            <person name="Li H."/>
            <person name="Toshio Fujiwara R."/>
            <person name="Zhan B."/>
            <person name="Aroian R.V."/>
            <person name="Pafco B."/>
            <person name="Schwarz E.M."/>
        </authorList>
    </citation>
    <scope>NUCLEOTIDE SEQUENCE [LARGE SCALE GENOMIC DNA]</scope>
    <source>
        <strain evidence="8 9">Aroian</strain>
        <tissue evidence="8">Whole animal</tissue>
    </source>
</reference>
<gene>
    <name evidence="8" type="primary">Necator_chrII.g4837</name>
    <name evidence="8" type="ORF">RB195_017045</name>
</gene>
<dbReference type="SUPFAM" id="SSF50630">
    <property type="entry name" value="Acid proteases"/>
    <property type="match status" value="1"/>
</dbReference>
<dbReference type="InterPro" id="IPR050951">
    <property type="entry name" value="Retrovirus_Pol_polyprotein"/>
</dbReference>
<organism evidence="8 9">
    <name type="scientific">Necator americanus</name>
    <name type="common">Human hookworm</name>
    <dbReference type="NCBI Taxonomy" id="51031"/>
    <lineage>
        <taxon>Eukaryota</taxon>
        <taxon>Metazoa</taxon>
        <taxon>Ecdysozoa</taxon>
        <taxon>Nematoda</taxon>
        <taxon>Chromadorea</taxon>
        <taxon>Rhabditida</taxon>
        <taxon>Rhabditina</taxon>
        <taxon>Rhabditomorpha</taxon>
        <taxon>Strongyloidea</taxon>
        <taxon>Ancylostomatidae</taxon>
        <taxon>Bunostominae</taxon>
        <taxon>Necator</taxon>
    </lineage>
</organism>
<dbReference type="EMBL" id="JAVFWL010000002">
    <property type="protein sequence ID" value="KAK6733038.1"/>
    <property type="molecule type" value="Genomic_DNA"/>
</dbReference>
<dbReference type="InterPro" id="IPR001995">
    <property type="entry name" value="Peptidase_A2_cat"/>
</dbReference>
<evidence type="ECO:0000256" key="3">
    <source>
        <dbReference type="ARBA" id="ARBA00022722"/>
    </source>
</evidence>
<dbReference type="InterPro" id="IPR021109">
    <property type="entry name" value="Peptidase_aspartic_dom_sf"/>
</dbReference>
<dbReference type="Gene3D" id="3.30.70.270">
    <property type="match status" value="1"/>
</dbReference>
<evidence type="ECO:0008006" key="10">
    <source>
        <dbReference type="Google" id="ProtNLM"/>
    </source>
</evidence>
<feature type="domain" description="Reverse transcriptase" evidence="7">
    <location>
        <begin position="390"/>
        <end position="568"/>
    </location>
</feature>
<evidence type="ECO:0000313" key="9">
    <source>
        <dbReference type="Proteomes" id="UP001303046"/>
    </source>
</evidence>
<evidence type="ECO:0000259" key="6">
    <source>
        <dbReference type="PROSITE" id="PS50175"/>
    </source>
</evidence>